<feature type="non-terminal residue" evidence="1">
    <location>
        <position position="1"/>
    </location>
</feature>
<dbReference type="Proteomes" id="UP000027195">
    <property type="component" value="Unassembled WGS sequence"/>
</dbReference>
<evidence type="ECO:0000313" key="2">
    <source>
        <dbReference type="Proteomes" id="UP000027195"/>
    </source>
</evidence>
<dbReference type="OrthoDB" id="6613063at2759"/>
<dbReference type="HOGENOM" id="CLU_197758_0_0_1"/>
<protein>
    <submittedName>
        <fullName evidence="1">Uncharacterized protein</fullName>
    </submittedName>
</protein>
<evidence type="ECO:0000313" key="1">
    <source>
        <dbReference type="EMBL" id="KDQ12312.1"/>
    </source>
</evidence>
<keyword evidence="2" id="KW-1185">Reference proteome</keyword>
<accession>A0A067MKF4</accession>
<organism evidence="1 2">
    <name type="scientific">Botryobasidium botryosum (strain FD-172 SS1)</name>
    <dbReference type="NCBI Taxonomy" id="930990"/>
    <lineage>
        <taxon>Eukaryota</taxon>
        <taxon>Fungi</taxon>
        <taxon>Dikarya</taxon>
        <taxon>Basidiomycota</taxon>
        <taxon>Agaricomycotina</taxon>
        <taxon>Agaricomycetes</taxon>
        <taxon>Cantharellales</taxon>
        <taxon>Botryobasidiaceae</taxon>
        <taxon>Botryobasidium</taxon>
    </lineage>
</organism>
<dbReference type="EMBL" id="KL198051">
    <property type="protein sequence ID" value="KDQ12312.1"/>
    <property type="molecule type" value="Genomic_DNA"/>
</dbReference>
<gene>
    <name evidence="1" type="ORF">BOTBODRAFT_79264</name>
</gene>
<proteinExistence type="predicted"/>
<reference evidence="2" key="1">
    <citation type="journal article" date="2014" name="Proc. Natl. Acad. Sci. U.S.A.">
        <title>Extensive sampling of basidiomycete genomes demonstrates inadequacy of the white-rot/brown-rot paradigm for wood decay fungi.</title>
        <authorList>
            <person name="Riley R."/>
            <person name="Salamov A.A."/>
            <person name="Brown D.W."/>
            <person name="Nagy L.G."/>
            <person name="Floudas D."/>
            <person name="Held B.W."/>
            <person name="Levasseur A."/>
            <person name="Lombard V."/>
            <person name="Morin E."/>
            <person name="Otillar R."/>
            <person name="Lindquist E.A."/>
            <person name="Sun H."/>
            <person name="LaButti K.M."/>
            <person name="Schmutz J."/>
            <person name="Jabbour D."/>
            <person name="Luo H."/>
            <person name="Baker S.E."/>
            <person name="Pisabarro A.G."/>
            <person name="Walton J.D."/>
            <person name="Blanchette R.A."/>
            <person name="Henrissat B."/>
            <person name="Martin F."/>
            <person name="Cullen D."/>
            <person name="Hibbett D.S."/>
            <person name="Grigoriev I.V."/>
        </authorList>
    </citation>
    <scope>NUCLEOTIDE SEQUENCE [LARGE SCALE GENOMIC DNA]</scope>
    <source>
        <strain evidence="2">FD-172 SS1</strain>
    </source>
</reference>
<feature type="non-terminal residue" evidence="1">
    <location>
        <position position="60"/>
    </location>
</feature>
<dbReference type="STRING" id="930990.A0A067MKF4"/>
<dbReference type="AlphaFoldDB" id="A0A067MKF4"/>
<dbReference type="InParanoid" id="A0A067MKF4"/>
<sequence length="60" mass="6958">LLHIADDIEKTGPVWCYWAFAMERFCGSLLPAIKSRKHPFSSLDHRVRDVAQLSQLKLVY</sequence>
<name>A0A067MKF4_BOTB1</name>